<protein>
    <submittedName>
        <fullName evidence="2">Uncharacterized protein</fullName>
    </submittedName>
</protein>
<proteinExistence type="predicted"/>
<reference evidence="2" key="1">
    <citation type="submission" date="2023-06" db="EMBL/GenBank/DDBJ databases">
        <title>Survivors Of The Sea: Transcriptome response of Skeletonema marinoi to long-term dormancy.</title>
        <authorList>
            <person name="Pinder M.I.M."/>
            <person name="Kourtchenko O."/>
            <person name="Robertson E.K."/>
            <person name="Larsson T."/>
            <person name="Maumus F."/>
            <person name="Osuna-Cruz C.M."/>
            <person name="Vancaester E."/>
            <person name="Stenow R."/>
            <person name="Vandepoele K."/>
            <person name="Ploug H."/>
            <person name="Bruchert V."/>
            <person name="Godhe A."/>
            <person name="Topel M."/>
        </authorList>
    </citation>
    <scope>NUCLEOTIDE SEQUENCE</scope>
    <source>
        <strain evidence="2">R05AC</strain>
    </source>
</reference>
<feature type="region of interest" description="Disordered" evidence="1">
    <location>
        <begin position="199"/>
        <end position="311"/>
    </location>
</feature>
<accession>A0AAD9DDQ8</accession>
<sequence length="488" mass="54072">MPLEKRRSERSFGGSFSSLSLSGFFGLEDEIDEDPLSEFQQQSLSVFESEHMWAHFKAHLAEKNIHTTAGVKAMLPQFVNNRVLDGSVQSERHNEGSSVGTGPGRQEGLGRNARARSVYPSAMRRRQESFGRNTEIYGRSRSHSGSLSQSINSAHDINSYYEAIRGDTENVISLYDSEIESDVNLLTSVSRRLSRMTTDRVASNRFSSTPTGRDRSNSVFSTVSARRESSIFSSVSASNDPRSSCNLGMSNVQEPLRPMAESSGSGSSRPKFRRPSICTDEDIPTYELQLPEGDGSNPRRPSESSMHSKYSREVVGLAEEALLHAAGELESLDEINFTQSASVYKVDKPSFSYQPQRAKVDRKDNLQVRDDPSVDEDNNTETNDSVAHKIDVVHKDDQTEVPSFNSSDTLLVEWGEGDSISEDEDCYDDGTLSVDSERAVMGGDLFCNSHEEENSSNTTAVERKETPKSRRGVLMAVLATLSLEKNIR</sequence>
<organism evidence="2 3">
    <name type="scientific">Skeletonema marinoi</name>
    <dbReference type="NCBI Taxonomy" id="267567"/>
    <lineage>
        <taxon>Eukaryota</taxon>
        <taxon>Sar</taxon>
        <taxon>Stramenopiles</taxon>
        <taxon>Ochrophyta</taxon>
        <taxon>Bacillariophyta</taxon>
        <taxon>Coscinodiscophyceae</taxon>
        <taxon>Thalassiosirophycidae</taxon>
        <taxon>Thalassiosirales</taxon>
        <taxon>Skeletonemataceae</taxon>
        <taxon>Skeletonema</taxon>
        <taxon>Skeletonema marinoi-dohrnii complex</taxon>
    </lineage>
</organism>
<dbReference type="AlphaFoldDB" id="A0AAD9DDQ8"/>
<comment type="caution">
    <text evidence="2">The sequence shown here is derived from an EMBL/GenBank/DDBJ whole genome shotgun (WGS) entry which is preliminary data.</text>
</comment>
<feature type="compositionally biased region" description="Basic and acidic residues" evidence="1">
    <location>
        <begin position="358"/>
        <end position="372"/>
    </location>
</feature>
<gene>
    <name evidence="2" type="ORF">QTG54_007608</name>
</gene>
<feature type="region of interest" description="Disordered" evidence="1">
    <location>
        <begin position="449"/>
        <end position="468"/>
    </location>
</feature>
<keyword evidence="3" id="KW-1185">Reference proteome</keyword>
<feature type="compositionally biased region" description="Polar residues" evidence="1">
    <location>
        <begin position="200"/>
        <end position="253"/>
    </location>
</feature>
<dbReference type="Proteomes" id="UP001224775">
    <property type="component" value="Unassembled WGS sequence"/>
</dbReference>
<evidence type="ECO:0000256" key="1">
    <source>
        <dbReference type="SAM" id="MobiDB-lite"/>
    </source>
</evidence>
<name>A0AAD9DDQ8_9STRA</name>
<evidence type="ECO:0000313" key="3">
    <source>
        <dbReference type="Proteomes" id="UP001224775"/>
    </source>
</evidence>
<evidence type="ECO:0000313" key="2">
    <source>
        <dbReference type="EMBL" id="KAK1742035.1"/>
    </source>
</evidence>
<feature type="region of interest" description="Disordered" evidence="1">
    <location>
        <begin position="89"/>
        <end position="112"/>
    </location>
</feature>
<dbReference type="EMBL" id="JATAAI010000012">
    <property type="protein sequence ID" value="KAK1742035.1"/>
    <property type="molecule type" value="Genomic_DNA"/>
</dbReference>
<feature type="region of interest" description="Disordered" evidence="1">
    <location>
        <begin position="353"/>
        <end position="387"/>
    </location>
</feature>